<dbReference type="InterPro" id="IPR050093">
    <property type="entry name" value="ABC_SmlMolc_Importer"/>
</dbReference>
<dbReference type="PANTHER" id="PTHR42781:SF4">
    <property type="entry name" value="SPERMIDINE_PUTRESCINE IMPORT ATP-BINDING PROTEIN POTA"/>
    <property type="match status" value="1"/>
</dbReference>
<keyword evidence="6" id="KW-1185">Reference proteome</keyword>
<organism evidence="5 6">
    <name type="scientific">Desulfofundulus australicus DSM 11792</name>
    <dbReference type="NCBI Taxonomy" id="1121425"/>
    <lineage>
        <taxon>Bacteria</taxon>
        <taxon>Bacillati</taxon>
        <taxon>Bacillota</taxon>
        <taxon>Clostridia</taxon>
        <taxon>Eubacteriales</taxon>
        <taxon>Peptococcaceae</taxon>
        <taxon>Desulfofundulus</taxon>
    </lineage>
</organism>
<dbReference type="SMART" id="SM00382">
    <property type="entry name" value="AAA"/>
    <property type="match status" value="1"/>
</dbReference>
<dbReference type="InterPro" id="IPR003439">
    <property type="entry name" value="ABC_transporter-like_ATP-bd"/>
</dbReference>
<name>A0A1M4Z404_9FIRM</name>
<reference evidence="6" key="1">
    <citation type="submission" date="2016-11" db="EMBL/GenBank/DDBJ databases">
        <authorList>
            <person name="Varghese N."/>
            <person name="Submissions S."/>
        </authorList>
    </citation>
    <scope>NUCLEOTIDE SEQUENCE [LARGE SCALE GENOMIC DNA]</scope>
    <source>
        <strain evidence="6">DSM 11792</strain>
    </source>
</reference>
<dbReference type="AlphaFoldDB" id="A0A1M4Z404"/>
<dbReference type="Proteomes" id="UP000184196">
    <property type="component" value="Unassembled WGS sequence"/>
</dbReference>
<dbReference type="PANTHER" id="PTHR42781">
    <property type="entry name" value="SPERMIDINE/PUTRESCINE IMPORT ATP-BINDING PROTEIN POTA"/>
    <property type="match status" value="1"/>
</dbReference>
<dbReference type="InterPro" id="IPR003593">
    <property type="entry name" value="AAA+_ATPase"/>
</dbReference>
<dbReference type="SUPFAM" id="SSF52540">
    <property type="entry name" value="P-loop containing nucleoside triphosphate hydrolases"/>
    <property type="match status" value="1"/>
</dbReference>
<evidence type="ECO:0000313" key="5">
    <source>
        <dbReference type="EMBL" id="SHF12326.1"/>
    </source>
</evidence>
<evidence type="ECO:0000256" key="3">
    <source>
        <dbReference type="ARBA" id="ARBA00022840"/>
    </source>
</evidence>
<dbReference type="InterPro" id="IPR027417">
    <property type="entry name" value="P-loop_NTPase"/>
</dbReference>
<keyword evidence="2" id="KW-0547">Nucleotide-binding</keyword>
<gene>
    <name evidence="5" type="ORF">SAMN02745218_01513</name>
</gene>
<evidence type="ECO:0000259" key="4">
    <source>
        <dbReference type="PROSITE" id="PS50893"/>
    </source>
</evidence>
<protein>
    <submittedName>
        <fullName evidence="5">Molybdate transport system ATP-binding protein</fullName>
    </submittedName>
</protein>
<dbReference type="PROSITE" id="PS50893">
    <property type="entry name" value="ABC_TRANSPORTER_2"/>
    <property type="match status" value="1"/>
</dbReference>
<evidence type="ECO:0000256" key="2">
    <source>
        <dbReference type="ARBA" id="ARBA00022741"/>
    </source>
</evidence>
<proteinExistence type="predicted"/>
<dbReference type="GO" id="GO:0016887">
    <property type="term" value="F:ATP hydrolysis activity"/>
    <property type="evidence" value="ECO:0007669"/>
    <property type="project" value="InterPro"/>
</dbReference>
<accession>A0A1M4Z404</accession>
<dbReference type="GO" id="GO:0005524">
    <property type="term" value="F:ATP binding"/>
    <property type="evidence" value="ECO:0007669"/>
    <property type="project" value="UniProtKB-KW"/>
</dbReference>
<evidence type="ECO:0000256" key="1">
    <source>
        <dbReference type="ARBA" id="ARBA00022448"/>
    </source>
</evidence>
<evidence type="ECO:0000313" key="6">
    <source>
        <dbReference type="Proteomes" id="UP000184196"/>
    </source>
</evidence>
<dbReference type="Gene3D" id="3.40.50.300">
    <property type="entry name" value="P-loop containing nucleotide triphosphate hydrolases"/>
    <property type="match status" value="1"/>
</dbReference>
<dbReference type="EMBL" id="FQUW01000015">
    <property type="protein sequence ID" value="SHF12326.1"/>
    <property type="molecule type" value="Genomic_DNA"/>
</dbReference>
<feature type="domain" description="ABC transporter" evidence="4">
    <location>
        <begin position="19"/>
        <end position="260"/>
    </location>
</feature>
<sequence>MLKSTKEKRAGIDPMNIFARNKNVSAPVKSLLSVNIFKKLPAFPMQIELSVQNEVLVVVGPSGAGKTTLLQCLSGLQKPHQGEIVLNGRVLFSSTARVNLPPRHRNVGYVFQDYALFPHMTVEQNAAYGMKGNRRKSLKLQEVLEMLQIAHLAHRYPGQISGGERQRTALARALLADPELLLLDEPLSALDYETRYKIRKELKSLQRHWGIPFILVTHDLEEAAFLGDRVMRMEKGRVVGWGIPDDIMYRHANPGGRCPSPYPQ</sequence>
<keyword evidence="3 5" id="KW-0067">ATP-binding</keyword>
<keyword evidence="1" id="KW-0813">Transport</keyword>
<dbReference type="Pfam" id="PF00005">
    <property type="entry name" value="ABC_tran"/>
    <property type="match status" value="1"/>
</dbReference>